<name>A0A0B6YY31_9EUPU</name>
<feature type="compositionally biased region" description="Acidic residues" evidence="1">
    <location>
        <begin position="52"/>
        <end position="62"/>
    </location>
</feature>
<dbReference type="AlphaFoldDB" id="A0A0B6YY31"/>
<organism evidence="2">
    <name type="scientific">Arion vulgaris</name>
    <dbReference type="NCBI Taxonomy" id="1028688"/>
    <lineage>
        <taxon>Eukaryota</taxon>
        <taxon>Metazoa</taxon>
        <taxon>Spiralia</taxon>
        <taxon>Lophotrochozoa</taxon>
        <taxon>Mollusca</taxon>
        <taxon>Gastropoda</taxon>
        <taxon>Heterobranchia</taxon>
        <taxon>Euthyneura</taxon>
        <taxon>Panpulmonata</taxon>
        <taxon>Eupulmonata</taxon>
        <taxon>Stylommatophora</taxon>
        <taxon>Helicina</taxon>
        <taxon>Arionoidea</taxon>
        <taxon>Arionidae</taxon>
        <taxon>Arion</taxon>
    </lineage>
</organism>
<protein>
    <submittedName>
        <fullName evidence="2">Uncharacterized protein</fullName>
    </submittedName>
</protein>
<feature type="region of interest" description="Disordered" evidence="1">
    <location>
        <begin position="46"/>
        <end position="78"/>
    </location>
</feature>
<feature type="compositionally biased region" description="Low complexity" evidence="1">
    <location>
        <begin position="63"/>
        <end position="72"/>
    </location>
</feature>
<feature type="non-terminal residue" evidence="2">
    <location>
        <position position="78"/>
    </location>
</feature>
<sequence length="78" mass="8803">NGIAWTTWTAALCTRYSVFGTRIRSLALMSRALNRRRHCIFDPSSEERALDDNENDGDDDNNSADNDSNYSDFAAHDC</sequence>
<reference evidence="2" key="1">
    <citation type="submission" date="2014-12" db="EMBL/GenBank/DDBJ databases">
        <title>Insight into the proteome of Arion vulgaris.</title>
        <authorList>
            <person name="Aradska J."/>
            <person name="Bulat T."/>
            <person name="Smidak R."/>
            <person name="Sarate P."/>
            <person name="Gangsoo J."/>
            <person name="Sialana F."/>
            <person name="Bilban M."/>
            <person name="Lubec G."/>
        </authorList>
    </citation>
    <scope>NUCLEOTIDE SEQUENCE</scope>
    <source>
        <tissue evidence="2">Skin</tissue>
    </source>
</reference>
<dbReference type="EMBL" id="HACG01014409">
    <property type="protein sequence ID" value="CEK61274.1"/>
    <property type="molecule type" value="Transcribed_RNA"/>
</dbReference>
<evidence type="ECO:0000313" key="2">
    <source>
        <dbReference type="EMBL" id="CEK61274.1"/>
    </source>
</evidence>
<accession>A0A0B6YY31</accession>
<gene>
    <name evidence="2" type="primary">ORF41808</name>
</gene>
<proteinExistence type="predicted"/>
<feature type="non-terminal residue" evidence="2">
    <location>
        <position position="1"/>
    </location>
</feature>
<evidence type="ECO:0000256" key="1">
    <source>
        <dbReference type="SAM" id="MobiDB-lite"/>
    </source>
</evidence>